<evidence type="ECO:0000313" key="2">
    <source>
        <dbReference type="EMBL" id="PRY26179.1"/>
    </source>
</evidence>
<evidence type="ECO:0000256" key="1">
    <source>
        <dbReference type="SAM" id="Phobius"/>
    </source>
</evidence>
<dbReference type="GO" id="GO:0005886">
    <property type="term" value="C:plasma membrane"/>
    <property type="evidence" value="ECO:0007669"/>
    <property type="project" value="TreeGrafter"/>
</dbReference>
<dbReference type="AlphaFoldDB" id="A0A2T0RYC1"/>
<keyword evidence="1" id="KW-0472">Membrane</keyword>
<dbReference type="PANTHER" id="PTHR34980">
    <property type="entry name" value="INNER MEMBRANE PROTEIN-RELATED-RELATED"/>
    <property type="match status" value="1"/>
</dbReference>
<feature type="transmembrane region" description="Helical" evidence="1">
    <location>
        <begin position="90"/>
        <end position="115"/>
    </location>
</feature>
<accession>A0A2T0RYC1</accession>
<dbReference type="PANTHER" id="PTHR34980:SF2">
    <property type="entry name" value="INNER MEMBRANE PROTEIN YHAH-RELATED"/>
    <property type="match status" value="1"/>
</dbReference>
<proteinExistence type="predicted"/>
<sequence length="177" mass="19241">MDFRTSIRTCLSKFATFSGRAPRSEYWWFLLFVVLVSFVASVLDQAMFGVDPETGEPGGAFAGIWQLAMFLPLLSAGWRRLQDTGRPGWYLLIPMLISLAFMISVFLGVMSYGAIEQGVPDPDTLRAPAAAFGLATIVAFSIAQLVASILMLWWLTRPSEPGANAYGPAPATTPAQT</sequence>
<dbReference type="Pfam" id="PF05656">
    <property type="entry name" value="DUF805"/>
    <property type="match status" value="1"/>
</dbReference>
<dbReference type="EMBL" id="PVTD01000001">
    <property type="protein sequence ID" value="PRY26179.1"/>
    <property type="molecule type" value="Genomic_DNA"/>
</dbReference>
<comment type="caution">
    <text evidence="2">The sequence shown here is derived from an EMBL/GenBank/DDBJ whole genome shotgun (WGS) entry which is preliminary data.</text>
</comment>
<keyword evidence="3" id="KW-1185">Reference proteome</keyword>
<feature type="transmembrane region" description="Helical" evidence="1">
    <location>
        <begin position="26"/>
        <end position="48"/>
    </location>
</feature>
<dbReference type="InterPro" id="IPR008523">
    <property type="entry name" value="DUF805"/>
</dbReference>
<dbReference type="OrthoDB" id="9812349at2"/>
<feature type="transmembrane region" description="Helical" evidence="1">
    <location>
        <begin position="60"/>
        <end position="78"/>
    </location>
</feature>
<reference evidence="2 3" key="1">
    <citation type="submission" date="2018-03" db="EMBL/GenBank/DDBJ databases">
        <title>Genomic Encyclopedia of Archaeal and Bacterial Type Strains, Phase II (KMG-II): from individual species to whole genera.</title>
        <authorList>
            <person name="Goeker M."/>
        </authorList>
    </citation>
    <scope>NUCLEOTIDE SEQUENCE [LARGE SCALE GENOMIC DNA]</scope>
    <source>
        <strain evidence="2 3">DSM 29328</strain>
    </source>
</reference>
<dbReference type="RefSeq" id="WP_106202980.1">
    <property type="nucleotide sequence ID" value="NZ_PVTD01000001.1"/>
</dbReference>
<keyword evidence="1" id="KW-0812">Transmembrane</keyword>
<gene>
    <name evidence="2" type="ORF">CLV78_101274</name>
</gene>
<organism evidence="2 3">
    <name type="scientific">Aliiruegeria haliotis</name>
    <dbReference type="NCBI Taxonomy" id="1280846"/>
    <lineage>
        <taxon>Bacteria</taxon>
        <taxon>Pseudomonadati</taxon>
        <taxon>Pseudomonadota</taxon>
        <taxon>Alphaproteobacteria</taxon>
        <taxon>Rhodobacterales</taxon>
        <taxon>Roseobacteraceae</taxon>
        <taxon>Aliiruegeria</taxon>
    </lineage>
</organism>
<evidence type="ECO:0000313" key="3">
    <source>
        <dbReference type="Proteomes" id="UP000239480"/>
    </source>
</evidence>
<protein>
    <submittedName>
        <fullName evidence="2">Uncharacterized membrane protein YhaH (DUF805 family)</fullName>
    </submittedName>
</protein>
<keyword evidence="1" id="KW-1133">Transmembrane helix</keyword>
<dbReference type="Proteomes" id="UP000239480">
    <property type="component" value="Unassembled WGS sequence"/>
</dbReference>
<name>A0A2T0RYC1_9RHOB</name>
<feature type="transmembrane region" description="Helical" evidence="1">
    <location>
        <begin position="127"/>
        <end position="155"/>
    </location>
</feature>